<evidence type="ECO:0000256" key="1">
    <source>
        <dbReference type="SAM" id="Phobius"/>
    </source>
</evidence>
<keyword evidence="3" id="KW-1185">Reference proteome</keyword>
<dbReference type="Proteomes" id="UP001595722">
    <property type="component" value="Unassembled WGS sequence"/>
</dbReference>
<keyword evidence="1" id="KW-0472">Membrane</keyword>
<evidence type="ECO:0000313" key="3">
    <source>
        <dbReference type="Proteomes" id="UP001595722"/>
    </source>
</evidence>
<keyword evidence="1" id="KW-0812">Transmembrane</keyword>
<dbReference type="RefSeq" id="WP_376866245.1">
    <property type="nucleotide sequence ID" value="NZ_JBHRYB010000006.1"/>
</dbReference>
<reference evidence="3" key="1">
    <citation type="journal article" date="2019" name="Int. J. Syst. Evol. Microbiol.">
        <title>The Global Catalogue of Microorganisms (GCM) 10K type strain sequencing project: providing services to taxonomists for standard genome sequencing and annotation.</title>
        <authorList>
            <consortium name="The Broad Institute Genomics Platform"/>
            <consortium name="The Broad Institute Genome Sequencing Center for Infectious Disease"/>
            <person name="Wu L."/>
            <person name="Ma J."/>
        </authorList>
    </citation>
    <scope>NUCLEOTIDE SEQUENCE [LARGE SCALE GENOMIC DNA]</scope>
    <source>
        <strain evidence="3">KCTC 42424</strain>
    </source>
</reference>
<proteinExistence type="predicted"/>
<evidence type="ECO:0000313" key="2">
    <source>
        <dbReference type="EMBL" id="MFC3680317.1"/>
    </source>
</evidence>
<dbReference type="EMBL" id="JBHRYB010000006">
    <property type="protein sequence ID" value="MFC3680317.1"/>
    <property type="molecule type" value="Genomic_DNA"/>
</dbReference>
<name>A0ABV7VTX7_9GAMM</name>
<sequence length="98" mass="10872">MSQQPDQQPGWRARLRHWLMQRARNDRANLRLFVTGAALFFGGLGILLYAEQRLLASLTQELIAAAGLLFAACGAVLATLGYLALSLLRILRFISDDD</sequence>
<gene>
    <name evidence="2" type="ORF">ACFOMG_09440</name>
</gene>
<keyword evidence="1" id="KW-1133">Transmembrane helix</keyword>
<comment type="caution">
    <text evidence="2">The sequence shown here is derived from an EMBL/GenBank/DDBJ whole genome shotgun (WGS) entry which is preliminary data.</text>
</comment>
<protein>
    <submittedName>
        <fullName evidence="2">Uncharacterized protein</fullName>
    </submittedName>
</protein>
<feature type="transmembrane region" description="Helical" evidence="1">
    <location>
        <begin position="30"/>
        <end position="50"/>
    </location>
</feature>
<organism evidence="2 3">
    <name type="scientific">Bacterioplanoides pacificum</name>
    <dbReference type="NCBI Taxonomy" id="1171596"/>
    <lineage>
        <taxon>Bacteria</taxon>
        <taxon>Pseudomonadati</taxon>
        <taxon>Pseudomonadota</taxon>
        <taxon>Gammaproteobacteria</taxon>
        <taxon>Oceanospirillales</taxon>
        <taxon>Oceanospirillaceae</taxon>
        <taxon>Bacterioplanoides</taxon>
    </lineage>
</organism>
<feature type="transmembrane region" description="Helical" evidence="1">
    <location>
        <begin position="62"/>
        <end position="85"/>
    </location>
</feature>
<accession>A0ABV7VTX7</accession>